<gene>
    <name evidence="19" type="ORF">NUTIK01_08340</name>
</gene>
<feature type="domain" description="Nudix hydrolase" evidence="18">
    <location>
        <begin position="1"/>
        <end position="124"/>
    </location>
</feature>
<evidence type="ECO:0000256" key="1">
    <source>
        <dbReference type="ARBA" id="ARBA00001946"/>
    </source>
</evidence>
<dbReference type="PROSITE" id="PS00893">
    <property type="entry name" value="NUDIX_BOX"/>
    <property type="match status" value="1"/>
</dbReference>
<sequence length="133" mass="14437">MLLQRRPRAKHHGGLWEFPGGKVEDGESPAAALARELGEELGIVVDQADLVPMTFAVDDVRQGGGPGTGQRALVLMLYLCRRWQGIPVAMEGVEDGAALEWVALADMKEWAISAKMPPLDIALCITFQKMLLA</sequence>
<evidence type="ECO:0000256" key="7">
    <source>
        <dbReference type="ARBA" id="ARBA00022801"/>
    </source>
</evidence>
<evidence type="ECO:0000256" key="4">
    <source>
        <dbReference type="ARBA" id="ARBA00022705"/>
    </source>
</evidence>
<dbReference type="EC" id="3.6.1.55" evidence="12"/>
<dbReference type="Pfam" id="PF00293">
    <property type="entry name" value="NUDIX"/>
    <property type="match status" value="1"/>
</dbReference>
<keyword evidence="4" id="KW-0235">DNA replication</keyword>
<evidence type="ECO:0000256" key="3">
    <source>
        <dbReference type="ARBA" id="ARBA00022457"/>
    </source>
</evidence>
<dbReference type="InterPro" id="IPR015797">
    <property type="entry name" value="NUDIX_hydrolase-like_dom_sf"/>
</dbReference>
<dbReference type="InterPro" id="IPR000086">
    <property type="entry name" value="NUDIX_hydrolase_dom"/>
</dbReference>
<keyword evidence="9" id="KW-0234">DNA repair</keyword>
<keyword evidence="7 17" id="KW-0378">Hydrolase</keyword>
<comment type="caution">
    <text evidence="19">The sequence shown here is derived from an EMBL/GenBank/DDBJ whole genome shotgun (WGS) entry which is preliminary data.</text>
</comment>
<proteinExistence type="inferred from homology"/>
<comment type="catalytic activity">
    <reaction evidence="11">
        <text>8-oxo-GTP + H2O = 8-oxo-GMP + diphosphate + H(+)</text>
        <dbReference type="Rhea" id="RHEA:67616"/>
        <dbReference type="ChEBI" id="CHEBI:15377"/>
        <dbReference type="ChEBI" id="CHEBI:15378"/>
        <dbReference type="ChEBI" id="CHEBI:33019"/>
        <dbReference type="ChEBI" id="CHEBI:143553"/>
        <dbReference type="ChEBI" id="CHEBI:145694"/>
    </reaction>
</comment>
<reference evidence="19 20" key="1">
    <citation type="submission" date="2023-06" db="EMBL/GenBank/DDBJ databases">
        <title>Draft genome sequence of Novosphingobium sp. strain IK01.</title>
        <authorList>
            <person name="Hatamoto M."/>
            <person name="Ikarashi T."/>
            <person name="Yamaguchi T."/>
        </authorList>
    </citation>
    <scope>NUCLEOTIDE SEQUENCE [LARGE SCALE GENOMIC DNA]</scope>
    <source>
        <strain evidence="19 20">IK01</strain>
    </source>
</reference>
<evidence type="ECO:0000313" key="20">
    <source>
        <dbReference type="Proteomes" id="UP001187221"/>
    </source>
</evidence>
<evidence type="ECO:0000256" key="12">
    <source>
        <dbReference type="ARBA" id="ARBA00038905"/>
    </source>
</evidence>
<dbReference type="PANTHER" id="PTHR47707">
    <property type="entry name" value="8-OXO-DGTP DIPHOSPHATASE"/>
    <property type="match status" value="1"/>
</dbReference>
<evidence type="ECO:0000256" key="17">
    <source>
        <dbReference type="RuleBase" id="RU003476"/>
    </source>
</evidence>
<dbReference type="Gene3D" id="3.90.79.10">
    <property type="entry name" value="Nucleoside Triphosphate Pyrophosphohydrolase"/>
    <property type="match status" value="1"/>
</dbReference>
<evidence type="ECO:0000256" key="14">
    <source>
        <dbReference type="ARBA" id="ARBA00041592"/>
    </source>
</evidence>
<evidence type="ECO:0000256" key="5">
    <source>
        <dbReference type="ARBA" id="ARBA00022723"/>
    </source>
</evidence>
<protein>
    <recommendedName>
        <fullName evidence="13">8-oxo-dGTP diphosphatase</fullName>
        <ecNumber evidence="12">3.6.1.55</ecNumber>
    </recommendedName>
    <alternativeName>
        <fullName evidence="16">7,8-dihydro-8-oxoguanine-triphosphatase</fullName>
    </alternativeName>
    <alternativeName>
        <fullName evidence="15">Mutator protein MutT</fullName>
    </alternativeName>
    <alternativeName>
        <fullName evidence="14">dGTP pyrophosphohydrolase</fullName>
    </alternativeName>
</protein>
<dbReference type="PROSITE" id="PS51462">
    <property type="entry name" value="NUDIX"/>
    <property type="match status" value="1"/>
</dbReference>
<keyword evidence="6" id="KW-0227">DNA damage</keyword>
<evidence type="ECO:0000256" key="13">
    <source>
        <dbReference type="ARBA" id="ARBA00040794"/>
    </source>
</evidence>
<evidence type="ECO:0000256" key="2">
    <source>
        <dbReference type="ARBA" id="ARBA00005582"/>
    </source>
</evidence>
<dbReference type="InterPro" id="IPR020084">
    <property type="entry name" value="NUDIX_hydrolase_CS"/>
</dbReference>
<dbReference type="Proteomes" id="UP001187221">
    <property type="component" value="Unassembled WGS sequence"/>
</dbReference>
<dbReference type="PRINTS" id="PR00502">
    <property type="entry name" value="NUDIXFAMILY"/>
</dbReference>
<evidence type="ECO:0000256" key="15">
    <source>
        <dbReference type="ARBA" id="ARBA00041979"/>
    </source>
</evidence>
<dbReference type="SUPFAM" id="SSF55811">
    <property type="entry name" value="Nudix"/>
    <property type="match status" value="1"/>
</dbReference>
<evidence type="ECO:0000256" key="11">
    <source>
        <dbReference type="ARBA" id="ARBA00036904"/>
    </source>
</evidence>
<dbReference type="EMBL" id="BTFW01000001">
    <property type="protein sequence ID" value="GMM60057.1"/>
    <property type="molecule type" value="Genomic_DNA"/>
</dbReference>
<evidence type="ECO:0000256" key="9">
    <source>
        <dbReference type="ARBA" id="ARBA00023204"/>
    </source>
</evidence>
<accession>A0ABQ6P6R5</accession>
<dbReference type="PANTHER" id="PTHR47707:SF1">
    <property type="entry name" value="NUDIX HYDROLASE FAMILY PROTEIN"/>
    <property type="match status" value="1"/>
</dbReference>
<keyword evidence="8" id="KW-0460">Magnesium</keyword>
<evidence type="ECO:0000259" key="18">
    <source>
        <dbReference type="PROSITE" id="PS51462"/>
    </source>
</evidence>
<dbReference type="InterPro" id="IPR047127">
    <property type="entry name" value="MutT-like"/>
</dbReference>
<evidence type="ECO:0000313" key="19">
    <source>
        <dbReference type="EMBL" id="GMM60057.1"/>
    </source>
</evidence>
<evidence type="ECO:0000256" key="8">
    <source>
        <dbReference type="ARBA" id="ARBA00022842"/>
    </source>
</evidence>
<dbReference type="InterPro" id="IPR020476">
    <property type="entry name" value="Nudix_hydrolase"/>
</dbReference>
<evidence type="ECO:0000256" key="16">
    <source>
        <dbReference type="ARBA" id="ARBA00042798"/>
    </source>
</evidence>
<keyword evidence="3" id="KW-0515">Mutator protein</keyword>
<evidence type="ECO:0000256" key="6">
    <source>
        <dbReference type="ARBA" id="ARBA00022763"/>
    </source>
</evidence>
<comment type="similarity">
    <text evidence="2 17">Belongs to the Nudix hydrolase family.</text>
</comment>
<evidence type="ECO:0000256" key="10">
    <source>
        <dbReference type="ARBA" id="ARBA00035861"/>
    </source>
</evidence>
<keyword evidence="20" id="KW-1185">Reference proteome</keyword>
<comment type="catalytic activity">
    <reaction evidence="10">
        <text>8-oxo-dGTP + H2O = 8-oxo-dGMP + diphosphate + H(+)</text>
        <dbReference type="Rhea" id="RHEA:31575"/>
        <dbReference type="ChEBI" id="CHEBI:15377"/>
        <dbReference type="ChEBI" id="CHEBI:15378"/>
        <dbReference type="ChEBI" id="CHEBI:33019"/>
        <dbReference type="ChEBI" id="CHEBI:63224"/>
        <dbReference type="ChEBI" id="CHEBI:77896"/>
        <dbReference type="EC" id="3.6.1.55"/>
    </reaction>
</comment>
<organism evidence="19 20">
    <name type="scientific">Novosphingobium pituita</name>
    <dbReference type="NCBI Taxonomy" id="3056842"/>
    <lineage>
        <taxon>Bacteria</taxon>
        <taxon>Pseudomonadati</taxon>
        <taxon>Pseudomonadota</taxon>
        <taxon>Alphaproteobacteria</taxon>
        <taxon>Sphingomonadales</taxon>
        <taxon>Sphingomonadaceae</taxon>
        <taxon>Novosphingobium</taxon>
    </lineage>
</organism>
<comment type="cofactor">
    <cofactor evidence="1">
        <name>Mg(2+)</name>
        <dbReference type="ChEBI" id="CHEBI:18420"/>
    </cofactor>
</comment>
<name>A0ABQ6P6R5_9SPHN</name>
<keyword evidence="5" id="KW-0479">Metal-binding</keyword>